<reference evidence="7" key="2">
    <citation type="submission" date="2010-07" db="EMBL/GenBank/DDBJ databases">
        <authorList>
            <consortium name="The Broad Institute Genome Sequencing Platform"/>
            <consortium name="Broad Institute Genome Sequencing Center for Infectious Disease"/>
            <person name="Ma L.-J."/>
            <person name="Dead R."/>
            <person name="Young S."/>
            <person name="Zeng Q."/>
            <person name="Koehrsen M."/>
            <person name="Alvarado L."/>
            <person name="Berlin A."/>
            <person name="Chapman S.B."/>
            <person name="Chen Z."/>
            <person name="Freedman E."/>
            <person name="Gellesch M."/>
            <person name="Goldberg J."/>
            <person name="Griggs A."/>
            <person name="Gujja S."/>
            <person name="Heilman E.R."/>
            <person name="Heiman D."/>
            <person name="Hepburn T."/>
            <person name="Howarth C."/>
            <person name="Jen D."/>
            <person name="Larson L."/>
            <person name="Mehta T."/>
            <person name="Neiman D."/>
            <person name="Pearson M."/>
            <person name="Roberts A."/>
            <person name="Saif S."/>
            <person name="Shea T."/>
            <person name="Shenoy N."/>
            <person name="Sisk P."/>
            <person name="Stolte C."/>
            <person name="Sykes S."/>
            <person name="Walk T."/>
            <person name="White J."/>
            <person name="Yandava C."/>
            <person name="Haas B."/>
            <person name="Nusbaum C."/>
            <person name="Birren B."/>
        </authorList>
    </citation>
    <scope>NUCLEOTIDE SEQUENCE</scope>
    <source>
        <strain evidence="7">R3-111a-1</strain>
    </source>
</reference>
<name>J3P4V6_GAET3</name>
<proteinExistence type="inferred from homology"/>
<dbReference type="STRING" id="644352.J3P4V6"/>
<evidence type="ECO:0000256" key="4">
    <source>
        <dbReference type="ARBA" id="ARBA00036539"/>
    </source>
</evidence>
<evidence type="ECO:0000256" key="1">
    <source>
        <dbReference type="ARBA" id="ARBA00010638"/>
    </source>
</evidence>
<evidence type="ECO:0000256" key="6">
    <source>
        <dbReference type="PIRSR" id="PIRSR006806-1"/>
    </source>
</evidence>
<dbReference type="RefSeq" id="XP_009224648.1">
    <property type="nucleotide sequence ID" value="XM_009226384.1"/>
</dbReference>
<reference evidence="9" key="1">
    <citation type="submission" date="2010-07" db="EMBL/GenBank/DDBJ databases">
        <title>The genome sequence of Gaeumannomyces graminis var. tritici strain R3-111a-1.</title>
        <authorList>
            <consortium name="The Broad Institute Genome Sequencing Platform"/>
            <person name="Ma L.-J."/>
            <person name="Dead R."/>
            <person name="Young S."/>
            <person name="Zeng Q."/>
            <person name="Koehrsen M."/>
            <person name="Alvarado L."/>
            <person name="Berlin A."/>
            <person name="Chapman S.B."/>
            <person name="Chen Z."/>
            <person name="Freedman E."/>
            <person name="Gellesch M."/>
            <person name="Goldberg J."/>
            <person name="Griggs A."/>
            <person name="Gujja S."/>
            <person name="Heilman E.R."/>
            <person name="Heiman D."/>
            <person name="Hepburn T."/>
            <person name="Howarth C."/>
            <person name="Jen D."/>
            <person name="Larson L."/>
            <person name="Mehta T."/>
            <person name="Neiman D."/>
            <person name="Pearson M."/>
            <person name="Roberts A."/>
            <person name="Saif S."/>
            <person name="Shea T."/>
            <person name="Shenoy N."/>
            <person name="Sisk P."/>
            <person name="Stolte C."/>
            <person name="Sykes S."/>
            <person name="Walk T."/>
            <person name="White J."/>
            <person name="Yandava C."/>
            <person name="Haas B."/>
            <person name="Nusbaum C."/>
            <person name="Birren B."/>
        </authorList>
    </citation>
    <scope>NUCLEOTIDE SEQUENCE [LARGE SCALE GENOMIC DNA]</scope>
    <source>
        <strain evidence="9">R3-111a-1</strain>
    </source>
</reference>
<evidence type="ECO:0000313" key="9">
    <source>
        <dbReference type="Proteomes" id="UP000006039"/>
    </source>
</evidence>
<feature type="binding site" evidence="6">
    <location>
        <begin position="13"/>
        <end position="17"/>
    </location>
    <ligand>
        <name>ATP</name>
        <dbReference type="ChEBI" id="CHEBI:30616"/>
    </ligand>
</feature>
<dbReference type="Proteomes" id="UP000006039">
    <property type="component" value="Unassembled WGS sequence"/>
</dbReference>
<keyword evidence="2 6" id="KW-0547">Nucleotide-binding</keyword>
<dbReference type="HOGENOM" id="CLU_066245_2_1_1"/>
<feature type="binding site" evidence="6">
    <location>
        <position position="65"/>
    </location>
    <ligand>
        <name>substrate</name>
    </ligand>
</feature>
<protein>
    <recommendedName>
        <fullName evidence="5">5-formyltetrahydrofolate cyclo-ligase</fullName>
        <ecNumber evidence="5">6.3.3.2</ecNumber>
    </recommendedName>
</protein>
<reference evidence="7" key="3">
    <citation type="submission" date="2010-09" db="EMBL/GenBank/DDBJ databases">
        <title>Annotation of Gaeumannomyces graminis var. tritici R3-111a-1.</title>
        <authorList>
            <consortium name="The Broad Institute Genome Sequencing Platform"/>
            <person name="Ma L.-J."/>
            <person name="Dead R."/>
            <person name="Young S.K."/>
            <person name="Zeng Q."/>
            <person name="Gargeya S."/>
            <person name="Fitzgerald M."/>
            <person name="Haas B."/>
            <person name="Abouelleil A."/>
            <person name="Alvarado L."/>
            <person name="Arachchi H.M."/>
            <person name="Berlin A."/>
            <person name="Brown A."/>
            <person name="Chapman S.B."/>
            <person name="Chen Z."/>
            <person name="Dunbar C."/>
            <person name="Freedman E."/>
            <person name="Gearin G."/>
            <person name="Gellesch M."/>
            <person name="Goldberg J."/>
            <person name="Griggs A."/>
            <person name="Gujja S."/>
            <person name="Heiman D."/>
            <person name="Howarth C."/>
            <person name="Larson L."/>
            <person name="Lui A."/>
            <person name="MacDonald P.J.P."/>
            <person name="Mehta T."/>
            <person name="Montmayeur A."/>
            <person name="Murphy C."/>
            <person name="Neiman D."/>
            <person name="Pearson M."/>
            <person name="Priest M."/>
            <person name="Roberts A."/>
            <person name="Saif S."/>
            <person name="Shea T."/>
            <person name="Shenoy N."/>
            <person name="Sisk P."/>
            <person name="Stolte C."/>
            <person name="Sykes S."/>
            <person name="Yandava C."/>
            <person name="Wortman J."/>
            <person name="Nusbaum C."/>
            <person name="Birren B."/>
        </authorList>
    </citation>
    <scope>NUCLEOTIDE SEQUENCE</scope>
    <source>
        <strain evidence="7">R3-111a-1</strain>
    </source>
</reference>
<dbReference type="EnsemblFungi" id="EJT74704">
    <property type="protein sequence ID" value="EJT74704"/>
    <property type="gene ID" value="GGTG_08542"/>
</dbReference>
<dbReference type="PANTHER" id="PTHR23407">
    <property type="entry name" value="ATPASE INHIBITOR/5-FORMYLTETRAHYDROFOLATE CYCLO-LIGASE"/>
    <property type="match status" value="1"/>
</dbReference>
<keyword evidence="3 6" id="KW-0067">ATP-binding</keyword>
<dbReference type="InterPro" id="IPR002698">
    <property type="entry name" value="FTHF_cligase"/>
</dbReference>
<accession>J3P4V6</accession>
<dbReference type="GO" id="GO:0035999">
    <property type="term" value="P:tetrahydrofolate interconversion"/>
    <property type="evidence" value="ECO:0007669"/>
    <property type="project" value="TreeGrafter"/>
</dbReference>
<comment type="similarity">
    <text evidence="1">Belongs to the 5-formyltetrahydrofolate cyclo-ligase family.</text>
</comment>
<evidence type="ECO:0000313" key="7">
    <source>
        <dbReference type="EMBL" id="EJT74704.1"/>
    </source>
</evidence>
<dbReference type="eggNOG" id="KOG3093">
    <property type="taxonomic scope" value="Eukaryota"/>
</dbReference>
<feature type="binding site" evidence="6">
    <location>
        <begin position="177"/>
        <end position="185"/>
    </location>
    <ligand>
        <name>ATP</name>
        <dbReference type="ChEBI" id="CHEBI:30616"/>
    </ligand>
</feature>
<dbReference type="GO" id="GO:0005524">
    <property type="term" value="F:ATP binding"/>
    <property type="evidence" value="ECO:0007669"/>
    <property type="project" value="UniProtKB-KW"/>
</dbReference>
<gene>
    <name evidence="8" type="primary">20349000</name>
    <name evidence="7" type="ORF">GGTG_08542</name>
</gene>
<dbReference type="GO" id="GO:0030272">
    <property type="term" value="F:5-formyltetrahydrofolate cyclo-ligase activity"/>
    <property type="evidence" value="ECO:0007669"/>
    <property type="project" value="UniProtKB-EC"/>
</dbReference>
<dbReference type="AlphaFoldDB" id="J3P4V6"/>
<dbReference type="EMBL" id="GL385398">
    <property type="protein sequence ID" value="EJT74704.1"/>
    <property type="molecule type" value="Genomic_DNA"/>
</dbReference>
<reference evidence="8" key="5">
    <citation type="submission" date="2018-04" db="UniProtKB">
        <authorList>
            <consortium name="EnsemblFungi"/>
        </authorList>
    </citation>
    <scope>IDENTIFICATION</scope>
    <source>
        <strain evidence="8">R3-111a-1</strain>
    </source>
</reference>
<dbReference type="GeneID" id="20349000"/>
<dbReference type="SUPFAM" id="SSF100950">
    <property type="entry name" value="NagB/RpiA/CoA transferase-like"/>
    <property type="match status" value="1"/>
</dbReference>
<dbReference type="VEuPathDB" id="FungiDB:GGTG_08542"/>
<dbReference type="EC" id="6.3.3.2" evidence="5"/>
<organism evidence="7">
    <name type="scientific">Gaeumannomyces tritici (strain R3-111a-1)</name>
    <name type="common">Wheat and barley take-all root rot fungus</name>
    <name type="synonym">Gaeumannomyces graminis var. tritici</name>
    <dbReference type="NCBI Taxonomy" id="644352"/>
    <lineage>
        <taxon>Eukaryota</taxon>
        <taxon>Fungi</taxon>
        <taxon>Dikarya</taxon>
        <taxon>Ascomycota</taxon>
        <taxon>Pezizomycotina</taxon>
        <taxon>Sordariomycetes</taxon>
        <taxon>Sordariomycetidae</taxon>
        <taxon>Magnaporthales</taxon>
        <taxon>Magnaporthaceae</taxon>
        <taxon>Gaeumannomyces</taxon>
    </lineage>
</organism>
<dbReference type="Pfam" id="PF01812">
    <property type="entry name" value="5-FTHF_cyc-lig"/>
    <property type="match status" value="1"/>
</dbReference>
<feature type="binding site" evidence="6">
    <location>
        <position position="59"/>
    </location>
    <ligand>
        <name>substrate</name>
    </ligand>
</feature>
<dbReference type="GO" id="GO:0005739">
    <property type="term" value="C:mitochondrion"/>
    <property type="evidence" value="ECO:0007669"/>
    <property type="project" value="TreeGrafter"/>
</dbReference>
<dbReference type="PIRSF" id="PIRSF006806">
    <property type="entry name" value="FTHF_cligase"/>
    <property type="match status" value="1"/>
</dbReference>
<dbReference type="FunCoup" id="J3P4V6">
    <property type="interactions" value="206"/>
</dbReference>
<dbReference type="InterPro" id="IPR037171">
    <property type="entry name" value="NagB/RpiA_transferase-like"/>
</dbReference>
<evidence type="ECO:0000256" key="5">
    <source>
        <dbReference type="ARBA" id="ARBA00038966"/>
    </source>
</evidence>
<evidence type="ECO:0000256" key="3">
    <source>
        <dbReference type="ARBA" id="ARBA00022840"/>
    </source>
</evidence>
<reference evidence="8" key="4">
    <citation type="journal article" date="2015" name="G3 (Bethesda)">
        <title>Genome sequences of three phytopathogenic species of the Magnaporthaceae family of fungi.</title>
        <authorList>
            <person name="Okagaki L.H."/>
            <person name="Nunes C.C."/>
            <person name="Sailsbery J."/>
            <person name="Clay B."/>
            <person name="Brown D."/>
            <person name="John T."/>
            <person name="Oh Y."/>
            <person name="Young N."/>
            <person name="Fitzgerald M."/>
            <person name="Haas B.J."/>
            <person name="Zeng Q."/>
            <person name="Young S."/>
            <person name="Adiconis X."/>
            <person name="Fan L."/>
            <person name="Levin J.Z."/>
            <person name="Mitchell T.K."/>
            <person name="Okubara P.A."/>
            <person name="Farman M.L."/>
            <person name="Kohn L.M."/>
            <person name="Birren B."/>
            <person name="Ma L.-J."/>
            <person name="Dean R.A."/>
        </authorList>
    </citation>
    <scope>NUCLEOTIDE SEQUENCE</scope>
    <source>
        <strain evidence="8">R3-111a-1</strain>
    </source>
</reference>
<comment type="catalytic activity">
    <reaction evidence="4">
        <text>(6S)-5-formyl-5,6,7,8-tetrahydrofolate + ATP = (6R)-5,10-methenyltetrahydrofolate + ADP + phosphate</text>
        <dbReference type="Rhea" id="RHEA:10488"/>
        <dbReference type="ChEBI" id="CHEBI:30616"/>
        <dbReference type="ChEBI" id="CHEBI:43474"/>
        <dbReference type="ChEBI" id="CHEBI:57455"/>
        <dbReference type="ChEBI" id="CHEBI:57457"/>
        <dbReference type="ChEBI" id="CHEBI:456216"/>
        <dbReference type="EC" id="6.3.3.2"/>
    </reaction>
</comment>
<dbReference type="GO" id="GO:0009396">
    <property type="term" value="P:folic acid-containing compound biosynthetic process"/>
    <property type="evidence" value="ECO:0007669"/>
    <property type="project" value="TreeGrafter"/>
</dbReference>
<evidence type="ECO:0000256" key="2">
    <source>
        <dbReference type="ARBA" id="ARBA00022741"/>
    </source>
</evidence>
<evidence type="ECO:0000313" key="8">
    <source>
        <dbReference type="EnsemblFungi" id="EJT74704"/>
    </source>
</evidence>
<dbReference type="OrthoDB" id="2015992at2759"/>
<dbReference type="PANTHER" id="PTHR23407:SF1">
    <property type="entry name" value="5-FORMYLTETRAHYDROFOLATE CYCLO-LIGASE"/>
    <property type="match status" value="1"/>
</dbReference>
<sequence>MEDTEMAQLAIAKQQLRQMMKSRLAAVSRDSAMAQSQAILDSLLTWPPYVDARRLSVFLSMPSGEVQTDAVVRHALGSGKDVFVPYLHKSPPDMVPAAAAAPARVMDMVRLRDLADYESLAPDRWGIPSINPATVHERERILGGPDAQHSERQPGLDLILMPGVAFDVDPDSHLIRRCGHGKGFYDFFLHRYDAKVSTKTQSASSTATLCGLSLTEQLLTPTLGVSVPTGPMDRCLDALIVGNGDIKAP</sequence>
<keyword evidence="9" id="KW-1185">Reference proteome</keyword>
<dbReference type="Gene3D" id="3.40.50.10420">
    <property type="entry name" value="NagB/RpiA/CoA transferase-like"/>
    <property type="match status" value="1"/>
</dbReference>
<dbReference type="InterPro" id="IPR024185">
    <property type="entry name" value="FTHF_cligase-like_sf"/>
</dbReference>